<comment type="similarity">
    <text evidence="1">Belongs to the GEM family.</text>
</comment>
<dbReference type="CDD" id="cd13222">
    <property type="entry name" value="PH-GRAM_GEM"/>
    <property type="match status" value="1"/>
</dbReference>
<dbReference type="InParanoid" id="A0A7I4EHY4"/>
<dbReference type="Proteomes" id="UP000006727">
    <property type="component" value="Chromosome 9"/>
</dbReference>
<feature type="domain" description="GRAM" evidence="3">
    <location>
        <begin position="88"/>
        <end position="167"/>
    </location>
</feature>
<reference evidence="4 5" key="1">
    <citation type="journal article" date="2008" name="Science">
        <title>The Physcomitrella genome reveals evolutionary insights into the conquest of land by plants.</title>
        <authorList>
            <person name="Rensing S."/>
            <person name="Lang D."/>
            <person name="Zimmer A."/>
            <person name="Terry A."/>
            <person name="Salamov A."/>
            <person name="Shapiro H."/>
            <person name="Nishiyama T."/>
            <person name="Perroud P.-F."/>
            <person name="Lindquist E."/>
            <person name="Kamisugi Y."/>
            <person name="Tanahashi T."/>
            <person name="Sakakibara K."/>
            <person name="Fujita T."/>
            <person name="Oishi K."/>
            <person name="Shin-I T."/>
            <person name="Kuroki Y."/>
            <person name="Toyoda A."/>
            <person name="Suzuki Y."/>
            <person name="Hashimoto A."/>
            <person name="Yamaguchi K."/>
            <person name="Sugano A."/>
            <person name="Kohara Y."/>
            <person name="Fujiyama A."/>
            <person name="Anterola A."/>
            <person name="Aoki S."/>
            <person name="Ashton N."/>
            <person name="Barbazuk W.B."/>
            <person name="Barker E."/>
            <person name="Bennetzen J."/>
            <person name="Bezanilla M."/>
            <person name="Blankenship R."/>
            <person name="Cho S.H."/>
            <person name="Dutcher S."/>
            <person name="Estelle M."/>
            <person name="Fawcett J.A."/>
            <person name="Gundlach H."/>
            <person name="Hanada K."/>
            <person name="Heyl A."/>
            <person name="Hicks K.A."/>
            <person name="Hugh J."/>
            <person name="Lohr M."/>
            <person name="Mayer K."/>
            <person name="Melkozernov A."/>
            <person name="Murata T."/>
            <person name="Nelson D."/>
            <person name="Pils B."/>
            <person name="Prigge M."/>
            <person name="Reiss B."/>
            <person name="Renner T."/>
            <person name="Rombauts S."/>
            <person name="Rushton P."/>
            <person name="Sanderfoot A."/>
            <person name="Schween G."/>
            <person name="Shiu S.-H."/>
            <person name="Stueber K."/>
            <person name="Theodoulou F.L."/>
            <person name="Tu H."/>
            <person name="Van de Peer Y."/>
            <person name="Verrier P.J."/>
            <person name="Waters E."/>
            <person name="Wood A."/>
            <person name="Yang L."/>
            <person name="Cove D."/>
            <person name="Cuming A."/>
            <person name="Hasebe M."/>
            <person name="Lucas S."/>
            <person name="Mishler D.B."/>
            <person name="Reski R."/>
            <person name="Grigoriev I."/>
            <person name="Quatrano R.S."/>
            <person name="Boore J.L."/>
        </authorList>
    </citation>
    <scope>NUCLEOTIDE SEQUENCE [LARGE SCALE GENOMIC DNA]</scope>
    <source>
        <strain evidence="4 5">cv. Gransden 2004</strain>
    </source>
</reference>
<proteinExistence type="inferred from homology"/>
<sequence>MSGNPYAHYDNQGVPGGAAAYGQAHPTSSPSGSGRGGAMEYLNKWGKQAESIAGSFWGHIKTSNSIPDTAIGRITHGTRLLMEGGFEGVYKQTFGNFVPGETLKKTYACHLSTSNGAVGGTLYITNKKFAFCSDRELTYYPTPGQAASSYYKVIVPLENVREVISVANAKKPTDKYIQVVTTDGHEFWYMGFVNYDKGIKNMQEAVRLAHSHGNFSGGSMPAGAVPYPPPMSGTSSPVYPPPPGYPNAPQPPPPGWDWKSMLLRLDSAHNLQHCEHDVNYQFTQSDSHKSDVIGKRGQCNFLLGK</sequence>
<evidence type="ECO:0000256" key="2">
    <source>
        <dbReference type="SAM" id="MobiDB-lite"/>
    </source>
</evidence>
<dbReference type="InterPro" id="IPR011993">
    <property type="entry name" value="PH-like_dom_sf"/>
</dbReference>
<reference evidence="4 5" key="2">
    <citation type="journal article" date="2018" name="Plant J.">
        <title>The Physcomitrella patens chromosome-scale assembly reveals moss genome structure and evolution.</title>
        <authorList>
            <person name="Lang D."/>
            <person name="Ullrich K.K."/>
            <person name="Murat F."/>
            <person name="Fuchs J."/>
            <person name="Jenkins J."/>
            <person name="Haas F.B."/>
            <person name="Piednoel M."/>
            <person name="Gundlach H."/>
            <person name="Van Bel M."/>
            <person name="Meyberg R."/>
            <person name="Vives C."/>
            <person name="Morata J."/>
            <person name="Symeonidi A."/>
            <person name="Hiss M."/>
            <person name="Muchero W."/>
            <person name="Kamisugi Y."/>
            <person name="Saleh O."/>
            <person name="Blanc G."/>
            <person name="Decker E.L."/>
            <person name="van Gessel N."/>
            <person name="Grimwood J."/>
            <person name="Hayes R.D."/>
            <person name="Graham S.W."/>
            <person name="Gunter L.E."/>
            <person name="McDaniel S.F."/>
            <person name="Hoernstein S.N.W."/>
            <person name="Larsson A."/>
            <person name="Li F.W."/>
            <person name="Perroud P.F."/>
            <person name="Phillips J."/>
            <person name="Ranjan P."/>
            <person name="Rokshar D.S."/>
            <person name="Rothfels C.J."/>
            <person name="Schneider L."/>
            <person name="Shu S."/>
            <person name="Stevenson D.W."/>
            <person name="Thummler F."/>
            <person name="Tillich M."/>
            <person name="Villarreal Aguilar J.C."/>
            <person name="Widiez T."/>
            <person name="Wong G.K."/>
            <person name="Wymore A."/>
            <person name="Zhang Y."/>
            <person name="Zimmer A.D."/>
            <person name="Quatrano R.S."/>
            <person name="Mayer K.F.X."/>
            <person name="Goodstein D."/>
            <person name="Casacuberta J.M."/>
            <person name="Vandepoele K."/>
            <person name="Reski R."/>
            <person name="Cuming A.C."/>
            <person name="Tuskan G.A."/>
            <person name="Maumus F."/>
            <person name="Salse J."/>
            <person name="Schmutz J."/>
            <person name="Rensing S.A."/>
        </authorList>
    </citation>
    <scope>NUCLEOTIDE SEQUENCE [LARGE SCALE GENOMIC DNA]</scope>
    <source>
        <strain evidence="4 5">cv. Gransden 2004</strain>
    </source>
</reference>
<dbReference type="Gene3D" id="2.30.29.30">
    <property type="entry name" value="Pleckstrin-homology domain (PH domain)/Phosphotyrosine-binding domain (PTB)"/>
    <property type="match status" value="1"/>
</dbReference>
<keyword evidence="5" id="KW-1185">Reference proteome</keyword>
<dbReference type="Pfam" id="PF02893">
    <property type="entry name" value="GRAM"/>
    <property type="match status" value="1"/>
</dbReference>
<dbReference type="Gramene" id="Pp3c9_17450V3.2">
    <property type="protein sequence ID" value="Pp3c9_17450V3.2"/>
    <property type="gene ID" value="Pp3c9_17450"/>
</dbReference>
<accession>A0A7I4EHY4</accession>
<evidence type="ECO:0000259" key="3">
    <source>
        <dbReference type="SMART" id="SM00568"/>
    </source>
</evidence>
<protein>
    <recommendedName>
        <fullName evidence="3">GRAM domain-containing protein</fullName>
    </recommendedName>
</protein>
<dbReference type="EMBL" id="ABEU02000009">
    <property type="status" value="NOT_ANNOTATED_CDS"/>
    <property type="molecule type" value="Genomic_DNA"/>
</dbReference>
<dbReference type="EnsemblPlants" id="Pp3c9_17450V3.2">
    <property type="protein sequence ID" value="Pp3c9_17450V3.2"/>
    <property type="gene ID" value="Pp3c9_17450"/>
</dbReference>
<dbReference type="PANTHER" id="PTHR31969">
    <property type="entry name" value="GEM-LIKE PROTEIN 2"/>
    <property type="match status" value="1"/>
</dbReference>
<gene>
    <name evidence="4" type="primary">LOC112286735</name>
</gene>
<organism evidence="4 5">
    <name type="scientific">Physcomitrium patens</name>
    <name type="common">Spreading-leaved earth moss</name>
    <name type="synonym">Physcomitrella patens</name>
    <dbReference type="NCBI Taxonomy" id="3218"/>
    <lineage>
        <taxon>Eukaryota</taxon>
        <taxon>Viridiplantae</taxon>
        <taxon>Streptophyta</taxon>
        <taxon>Embryophyta</taxon>
        <taxon>Bryophyta</taxon>
        <taxon>Bryophytina</taxon>
        <taxon>Bryopsida</taxon>
        <taxon>Funariidae</taxon>
        <taxon>Funariales</taxon>
        <taxon>Funariaceae</taxon>
        <taxon>Physcomitrium</taxon>
    </lineage>
</organism>
<dbReference type="AlphaFoldDB" id="A0A7I4EHY4"/>
<dbReference type="InterPro" id="IPR037848">
    <property type="entry name" value="GEM-like"/>
</dbReference>
<reference evidence="4" key="3">
    <citation type="submission" date="2020-12" db="UniProtKB">
        <authorList>
            <consortium name="EnsemblPlants"/>
        </authorList>
    </citation>
    <scope>IDENTIFICATION</scope>
</reference>
<dbReference type="InterPro" id="IPR004182">
    <property type="entry name" value="GRAM"/>
</dbReference>
<dbReference type="SMART" id="SM00568">
    <property type="entry name" value="GRAM"/>
    <property type="match status" value="1"/>
</dbReference>
<evidence type="ECO:0000313" key="5">
    <source>
        <dbReference type="Proteomes" id="UP000006727"/>
    </source>
</evidence>
<feature type="compositionally biased region" description="Pro residues" evidence="2">
    <location>
        <begin position="238"/>
        <end position="252"/>
    </location>
</feature>
<feature type="region of interest" description="Disordered" evidence="2">
    <location>
        <begin position="230"/>
        <end position="252"/>
    </location>
</feature>
<evidence type="ECO:0000256" key="1">
    <source>
        <dbReference type="ARBA" id="ARBA00009414"/>
    </source>
</evidence>
<name>A0A7I4EHY4_PHYPA</name>
<evidence type="ECO:0000313" key="4">
    <source>
        <dbReference type="EnsemblPlants" id="Pp3c9_17450V3.2"/>
    </source>
</evidence>